<proteinExistence type="predicted"/>
<dbReference type="GO" id="GO:0008270">
    <property type="term" value="F:zinc ion binding"/>
    <property type="evidence" value="ECO:0007669"/>
    <property type="project" value="UniProtKB-KW"/>
</dbReference>
<feature type="region of interest" description="Disordered" evidence="2">
    <location>
        <begin position="251"/>
        <end position="305"/>
    </location>
</feature>
<comment type="caution">
    <text evidence="4">The sequence shown here is derived from an EMBL/GenBank/DDBJ whole genome shotgun (WGS) entry which is preliminary data.</text>
</comment>
<sequence length="735" mass="82332">MFGCLRESEPTCDYITAPTTRPSTAYHCGDKKQRHSVSQTYNPSTRKTFRDGSFFFAASESAFSTNEAASIFCAYIAWTESLHRIVKQYIARNARASIPTKPLDLPLVEADYLLLDQQPEAPTPGQRLRENTCRLGALFGSGWFFEWPGGKRPLNSTWPWADVKPSLLVLWGVCWMFVIPTFEVTSYQVPDRNRNNLGGMPSRNTDQYYFTPSATQSPTIVKRENISHTQNSNTLASDHWLLNSTSPLDNSYHHQNHHHYTTSPAPPQSLQVPIPMHLPMQSSDPRPGHLPHTHSYQHQHQAEAATPAMHRNTNPHALHAHATSPAQGSLRDAIHGGGRANTNTNDGGALAATGTSQVGPSSGSGSGKRDHQHPHLHQHQHQHHNLKATTENSGRHINHQATAPVHRQQQQQQQPRRSNASYESYPHQNHQYDSAAVSQIQQPFISATNYPSFVVADMSSMYDNQRDFTHYPAIDEPQEHDDSIHQRYPSPGALNNPYSNQQAIDATISMELPELPSKAEDDPASPGRSRAIPKPDREVTKDPDGRFICTWAGCTEDTKTFGRKCEWSKHMDKHDRPYKCPADGCEKLPGFTYSGGLLRHEREVHNLHGGPRKQLNCPHPNCKRHSGKGFSRQENLNEHLRRVHTPGNTENGGDETEDDGSERAGMKRKRNSRMGDDSDIRDELARLRKENEDLRSNAERQHLETQDLMVQLQNLQGLVAAKFGQGGGGAPQAMM</sequence>
<feature type="compositionally biased region" description="Basic residues" evidence="2">
    <location>
        <begin position="370"/>
        <end position="386"/>
    </location>
</feature>
<dbReference type="Gene3D" id="3.30.160.60">
    <property type="entry name" value="Classic Zinc Finger"/>
    <property type="match status" value="2"/>
</dbReference>
<feature type="region of interest" description="Disordered" evidence="2">
    <location>
        <begin position="319"/>
        <end position="388"/>
    </location>
</feature>
<dbReference type="Pfam" id="PF26176">
    <property type="entry name" value="zf_C2H2_17_2"/>
    <property type="match status" value="1"/>
</dbReference>
<gene>
    <name evidence="4" type="ORF">HYALB_00002578</name>
</gene>
<dbReference type="SMART" id="SM00355">
    <property type="entry name" value="ZnF_C2H2"/>
    <property type="match status" value="3"/>
</dbReference>
<dbReference type="Proteomes" id="UP000701801">
    <property type="component" value="Unassembled WGS sequence"/>
</dbReference>
<evidence type="ECO:0000313" key="5">
    <source>
        <dbReference type="Proteomes" id="UP000701801"/>
    </source>
</evidence>
<feature type="region of interest" description="Disordered" evidence="2">
    <location>
        <begin position="475"/>
        <end position="499"/>
    </location>
</feature>
<keyword evidence="5" id="KW-1185">Reference proteome</keyword>
<dbReference type="PROSITE" id="PS50157">
    <property type="entry name" value="ZINC_FINGER_C2H2_2"/>
    <property type="match status" value="1"/>
</dbReference>
<keyword evidence="1" id="KW-0863">Zinc-finger</keyword>
<feature type="domain" description="C2H2-type" evidence="3">
    <location>
        <begin position="620"/>
        <end position="649"/>
    </location>
</feature>
<feature type="region of interest" description="Disordered" evidence="2">
    <location>
        <begin position="516"/>
        <end position="540"/>
    </location>
</feature>
<reference evidence="4" key="1">
    <citation type="submission" date="2021-07" db="EMBL/GenBank/DDBJ databases">
        <authorList>
            <person name="Durling M."/>
        </authorList>
    </citation>
    <scope>NUCLEOTIDE SEQUENCE</scope>
</reference>
<accession>A0A9N9Q5J2</accession>
<dbReference type="AlphaFoldDB" id="A0A9N9Q5J2"/>
<dbReference type="InterPro" id="IPR059009">
    <property type="entry name" value="Znf_C2H2_17_1st"/>
</dbReference>
<feature type="region of interest" description="Disordered" evidence="2">
    <location>
        <begin position="609"/>
        <end position="681"/>
    </location>
</feature>
<feature type="compositionally biased region" description="Low complexity" evidence="2">
    <location>
        <begin position="354"/>
        <end position="363"/>
    </location>
</feature>
<dbReference type="OrthoDB" id="5305647at2759"/>
<dbReference type="Pfam" id="PF26177">
    <property type="entry name" value="zf_C2H2_17_1st"/>
    <property type="match status" value="1"/>
</dbReference>
<dbReference type="InterPro" id="IPR013087">
    <property type="entry name" value="Znf_C2H2_type"/>
</dbReference>
<evidence type="ECO:0000259" key="3">
    <source>
        <dbReference type="PROSITE" id="PS50157"/>
    </source>
</evidence>
<evidence type="ECO:0000256" key="2">
    <source>
        <dbReference type="SAM" id="MobiDB-lite"/>
    </source>
</evidence>
<evidence type="ECO:0000313" key="4">
    <source>
        <dbReference type="EMBL" id="CAG8980580.1"/>
    </source>
</evidence>
<evidence type="ECO:0000256" key="1">
    <source>
        <dbReference type="PROSITE-ProRule" id="PRU00042"/>
    </source>
</evidence>
<organism evidence="4 5">
    <name type="scientific">Hymenoscyphus albidus</name>
    <dbReference type="NCBI Taxonomy" id="595503"/>
    <lineage>
        <taxon>Eukaryota</taxon>
        <taxon>Fungi</taxon>
        <taxon>Dikarya</taxon>
        <taxon>Ascomycota</taxon>
        <taxon>Pezizomycotina</taxon>
        <taxon>Leotiomycetes</taxon>
        <taxon>Helotiales</taxon>
        <taxon>Helotiaceae</taxon>
        <taxon>Hymenoscyphus</taxon>
    </lineage>
</organism>
<keyword evidence="1" id="KW-0479">Metal-binding</keyword>
<feature type="region of interest" description="Disordered" evidence="2">
    <location>
        <begin position="401"/>
        <end position="426"/>
    </location>
</feature>
<dbReference type="EMBL" id="CAJVRM010000396">
    <property type="protein sequence ID" value="CAG8980580.1"/>
    <property type="molecule type" value="Genomic_DNA"/>
</dbReference>
<dbReference type="InterPro" id="IPR059095">
    <property type="entry name" value="Znf_C2H2_17_2nd"/>
</dbReference>
<feature type="compositionally biased region" description="Polar residues" evidence="2">
    <location>
        <begin position="415"/>
        <end position="426"/>
    </location>
</feature>
<protein>
    <recommendedName>
        <fullName evidence="3">C2H2-type domain-containing protein</fullName>
    </recommendedName>
</protein>
<name>A0A9N9Q5J2_9HELO</name>
<keyword evidence="1" id="KW-0862">Zinc</keyword>